<dbReference type="GO" id="GO:0022857">
    <property type="term" value="F:transmembrane transporter activity"/>
    <property type="evidence" value="ECO:0007669"/>
    <property type="project" value="InterPro"/>
</dbReference>
<feature type="transmembrane region" description="Helical" evidence="5">
    <location>
        <begin position="20"/>
        <end position="43"/>
    </location>
</feature>
<keyword evidence="4 5" id="KW-0472">Membrane</keyword>
<dbReference type="GO" id="GO:0005886">
    <property type="term" value="C:plasma membrane"/>
    <property type="evidence" value="ECO:0007669"/>
    <property type="project" value="UniProtKB-SubCell"/>
</dbReference>
<feature type="transmembrane region" description="Helical" evidence="5">
    <location>
        <begin position="301"/>
        <end position="318"/>
    </location>
</feature>
<comment type="caution">
    <text evidence="7">The sequence shown here is derived from an EMBL/GenBank/DDBJ whole genome shotgun (WGS) entry which is preliminary data.</text>
</comment>
<comment type="subcellular location">
    <subcellularLocation>
        <location evidence="1">Cell membrane</location>
        <topology evidence="1">Multi-pass membrane protein</topology>
    </subcellularLocation>
</comment>
<gene>
    <name evidence="7" type="ORF">BJ978_001196</name>
</gene>
<evidence type="ECO:0000256" key="2">
    <source>
        <dbReference type="ARBA" id="ARBA00022692"/>
    </source>
</evidence>
<feature type="transmembrane region" description="Helical" evidence="5">
    <location>
        <begin position="109"/>
        <end position="134"/>
    </location>
</feature>
<dbReference type="InterPro" id="IPR020846">
    <property type="entry name" value="MFS_dom"/>
</dbReference>
<dbReference type="Pfam" id="PF07690">
    <property type="entry name" value="MFS_1"/>
    <property type="match status" value="1"/>
</dbReference>
<feature type="transmembrane region" description="Helical" evidence="5">
    <location>
        <begin position="236"/>
        <end position="255"/>
    </location>
</feature>
<dbReference type="PROSITE" id="PS50850">
    <property type="entry name" value="MFS"/>
    <property type="match status" value="1"/>
</dbReference>
<name>A0A9X2H0Q0_9MICO</name>
<proteinExistence type="predicted"/>
<dbReference type="RefSeq" id="WP_232057530.1">
    <property type="nucleotide sequence ID" value="NZ_BAAANU010000009.1"/>
</dbReference>
<feature type="transmembrane region" description="Helical" evidence="5">
    <location>
        <begin position="55"/>
        <end position="76"/>
    </location>
</feature>
<feature type="transmembrane region" description="Helical" evidence="5">
    <location>
        <begin position="267"/>
        <end position="289"/>
    </location>
</feature>
<feature type="domain" description="Major facilitator superfamily (MFS) profile" evidence="6">
    <location>
        <begin position="1"/>
        <end position="415"/>
    </location>
</feature>
<dbReference type="SUPFAM" id="SSF103473">
    <property type="entry name" value="MFS general substrate transporter"/>
    <property type="match status" value="1"/>
</dbReference>
<evidence type="ECO:0000256" key="4">
    <source>
        <dbReference type="ARBA" id="ARBA00023136"/>
    </source>
</evidence>
<evidence type="ECO:0000256" key="1">
    <source>
        <dbReference type="ARBA" id="ARBA00004651"/>
    </source>
</evidence>
<feature type="transmembrane region" description="Helical" evidence="5">
    <location>
        <begin position="83"/>
        <end position="103"/>
    </location>
</feature>
<dbReference type="AlphaFoldDB" id="A0A9X2H0Q0"/>
<dbReference type="InterPro" id="IPR036259">
    <property type="entry name" value="MFS_trans_sf"/>
</dbReference>
<feature type="transmembrane region" description="Helical" evidence="5">
    <location>
        <begin position="386"/>
        <end position="409"/>
    </location>
</feature>
<accession>A0A9X2H0Q0</accession>
<sequence length="431" mass="45423">MSGATTPETTPTSTPGRVQAVYFTLLVGNTLAASFIWGINTLFLLDAGLTNLEAFAANAFFSIGMVVFEVPTGVIADTLGRRVSYLLGTVTLATTTALYYLLWVWHSPFWAWALVSVLLGLGFTFFSGAVEAWLVDALTATGYRGSLEQVFGRGVSIAGIAMLLGSTLGGVVAQATDLGVPFLMRAGVLVLMFVLAALLMRDLGFTPAGRTNPIAATRQVLVASVKYGLGRPGVRYMMLSAMFTTGVGFYVFYALQPYLLELWGDDGAYSVAGLAAGIVAGSQIIGGLVAPWLRRRFRKRTTSIILSISVSAGILVVLGVNRSFWVALALLVLWALIDAAAGPVRQAYLNDMIPSSQRATVLSFDSLVGSSGAAVIQPVLGRSADVWGYPFSLALGGLVQALAVPFLWLSRRSGEAADVATTADSAPEPPA</sequence>
<evidence type="ECO:0000256" key="5">
    <source>
        <dbReference type="SAM" id="Phobius"/>
    </source>
</evidence>
<evidence type="ECO:0000313" key="7">
    <source>
        <dbReference type="EMBL" id="MCP2370520.1"/>
    </source>
</evidence>
<keyword evidence="8" id="KW-1185">Reference proteome</keyword>
<dbReference type="Gene3D" id="1.20.1250.20">
    <property type="entry name" value="MFS general substrate transporter like domains"/>
    <property type="match status" value="1"/>
</dbReference>
<keyword evidence="3 5" id="KW-1133">Transmembrane helix</keyword>
<feature type="transmembrane region" description="Helical" evidence="5">
    <location>
        <begin position="155"/>
        <end position="176"/>
    </location>
</feature>
<dbReference type="PANTHER" id="PTHR23530:SF1">
    <property type="entry name" value="PERMEASE, MAJOR FACILITATOR SUPERFAMILY-RELATED"/>
    <property type="match status" value="1"/>
</dbReference>
<evidence type="ECO:0000259" key="6">
    <source>
        <dbReference type="PROSITE" id="PS50850"/>
    </source>
</evidence>
<dbReference type="InterPro" id="IPR011701">
    <property type="entry name" value="MFS"/>
</dbReference>
<dbReference type="InterPro" id="IPR053160">
    <property type="entry name" value="MFS_DHA3_Transporter"/>
</dbReference>
<feature type="transmembrane region" description="Helical" evidence="5">
    <location>
        <begin position="182"/>
        <end position="200"/>
    </location>
</feature>
<dbReference type="PANTHER" id="PTHR23530">
    <property type="entry name" value="TRANSPORT PROTEIN-RELATED"/>
    <property type="match status" value="1"/>
</dbReference>
<protein>
    <submittedName>
        <fullName evidence="7">MFS family permease</fullName>
    </submittedName>
</protein>
<reference evidence="7" key="1">
    <citation type="submission" date="2022-06" db="EMBL/GenBank/DDBJ databases">
        <title>Sequencing the genomes of 1000 actinobacteria strains.</title>
        <authorList>
            <person name="Klenk H.-P."/>
        </authorList>
    </citation>
    <scope>NUCLEOTIDE SEQUENCE</scope>
    <source>
        <strain evidence="7">DSM 22016</strain>
    </source>
</reference>
<dbReference type="EMBL" id="JAMZDY010000001">
    <property type="protein sequence ID" value="MCP2370520.1"/>
    <property type="molecule type" value="Genomic_DNA"/>
</dbReference>
<keyword evidence="2 5" id="KW-0812">Transmembrane</keyword>
<evidence type="ECO:0000256" key="3">
    <source>
        <dbReference type="ARBA" id="ARBA00022989"/>
    </source>
</evidence>
<evidence type="ECO:0000313" key="8">
    <source>
        <dbReference type="Proteomes" id="UP001139722"/>
    </source>
</evidence>
<organism evidence="7 8">
    <name type="scientific">Agromyces terreus</name>
    <dbReference type="NCBI Taxonomy" id="424795"/>
    <lineage>
        <taxon>Bacteria</taxon>
        <taxon>Bacillati</taxon>
        <taxon>Actinomycetota</taxon>
        <taxon>Actinomycetes</taxon>
        <taxon>Micrococcales</taxon>
        <taxon>Microbacteriaceae</taxon>
        <taxon>Agromyces</taxon>
    </lineage>
</organism>
<dbReference type="Proteomes" id="UP001139722">
    <property type="component" value="Unassembled WGS sequence"/>
</dbReference>